<evidence type="ECO:0000313" key="1">
    <source>
        <dbReference type="EMBL" id="RDH31589.1"/>
    </source>
</evidence>
<keyword evidence="2" id="KW-1185">Reference proteome</keyword>
<organism evidence="1 2">
    <name type="scientific">Aspergillus welwitschiae</name>
    <dbReference type="NCBI Taxonomy" id="1341132"/>
    <lineage>
        <taxon>Eukaryota</taxon>
        <taxon>Fungi</taxon>
        <taxon>Dikarya</taxon>
        <taxon>Ascomycota</taxon>
        <taxon>Pezizomycotina</taxon>
        <taxon>Eurotiomycetes</taxon>
        <taxon>Eurotiomycetidae</taxon>
        <taxon>Eurotiales</taxon>
        <taxon>Aspergillaceae</taxon>
        <taxon>Aspergillus</taxon>
        <taxon>Aspergillus subgen. Circumdati</taxon>
    </lineage>
</organism>
<proteinExistence type="predicted"/>
<dbReference type="RefSeq" id="XP_026624611.1">
    <property type="nucleotide sequence ID" value="XM_026766942.1"/>
</dbReference>
<dbReference type="EMBL" id="KZ852054">
    <property type="protein sequence ID" value="RDH31589.1"/>
    <property type="molecule type" value="Genomic_DNA"/>
</dbReference>
<dbReference type="GeneID" id="38135298"/>
<name>A0A3F3PXD2_9EURO</name>
<accession>A0A3F3PXD2</accession>
<sequence>MSLGVVLVWGQFFGLYTSCLRSMIYCVSWIEGSAVSIDGNDWGLWWFRCLDSVGGAETVAVFSATVDGVMAGESEWGVTMRATLGLTT</sequence>
<protein>
    <submittedName>
        <fullName evidence="1">Uncharacterized protein</fullName>
    </submittedName>
</protein>
<gene>
    <name evidence="1" type="ORF">BDQ94DRAFT_147028</name>
</gene>
<evidence type="ECO:0000313" key="2">
    <source>
        <dbReference type="Proteomes" id="UP000253729"/>
    </source>
</evidence>
<reference evidence="1 2" key="1">
    <citation type="submission" date="2018-07" db="EMBL/GenBank/DDBJ databases">
        <title>The genomes of Aspergillus section Nigri reveals drivers in fungal speciation.</title>
        <authorList>
            <consortium name="DOE Joint Genome Institute"/>
            <person name="Vesth T.C."/>
            <person name="Nybo J."/>
            <person name="Theobald S."/>
            <person name="Brandl J."/>
            <person name="Frisvad J.C."/>
            <person name="Nielsen K.F."/>
            <person name="Lyhne E.K."/>
            <person name="Kogle M.E."/>
            <person name="Kuo A."/>
            <person name="Riley R."/>
            <person name="Clum A."/>
            <person name="Nolan M."/>
            <person name="Lipzen A."/>
            <person name="Salamov A."/>
            <person name="Henrissat B."/>
            <person name="Wiebenga A."/>
            <person name="De vries R.P."/>
            <person name="Grigoriev I.V."/>
            <person name="Mortensen U.H."/>
            <person name="Andersen M.R."/>
            <person name="Baker S.E."/>
        </authorList>
    </citation>
    <scope>NUCLEOTIDE SEQUENCE [LARGE SCALE GENOMIC DNA]</scope>
    <source>
        <strain evidence="1 2">CBS 139.54b</strain>
    </source>
</reference>
<dbReference type="Proteomes" id="UP000253729">
    <property type="component" value="Unassembled WGS sequence"/>
</dbReference>
<dbReference type="AlphaFoldDB" id="A0A3F3PXD2"/>